<organism evidence="1 2">
    <name type="scientific">Cannabis sativa</name>
    <name type="common">Hemp</name>
    <name type="synonym">Marijuana</name>
    <dbReference type="NCBI Taxonomy" id="3483"/>
    <lineage>
        <taxon>Eukaryota</taxon>
        <taxon>Viridiplantae</taxon>
        <taxon>Streptophyta</taxon>
        <taxon>Embryophyta</taxon>
        <taxon>Tracheophyta</taxon>
        <taxon>Spermatophyta</taxon>
        <taxon>Magnoliopsida</taxon>
        <taxon>eudicotyledons</taxon>
        <taxon>Gunneridae</taxon>
        <taxon>Pentapetalae</taxon>
        <taxon>rosids</taxon>
        <taxon>fabids</taxon>
        <taxon>Rosales</taxon>
        <taxon>Cannabaceae</taxon>
        <taxon>Cannabis</taxon>
    </lineage>
</organism>
<evidence type="ECO:0000313" key="1">
    <source>
        <dbReference type="EnsemblPlants" id="cds.evm.model.07.1310"/>
    </source>
</evidence>
<proteinExistence type="predicted"/>
<evidence type="ECO:0000313" key="2">
    <source>
        <dbReference type="Proteomes" id="UP000596661"/>
    </source>
</evidence>
<reference evidence="1" key="1">
    <citation type="submission" date="2018-11" db="EMBL/GenBank/DDBJ databases">
        <authorList>
            <person name="Grassa J C."/>
        </authorList>
    </citation>
    <scope>NUCLEOTIDE SEQUENCE [LARGE SCALE GENOMIC DNA]</scope>
</reference>
<protein>
    <recommendedName>
        <fullName evidence="3">Retrotransposon gag domain-containing protein</fullName>
    </recommendedName>
</protein>
<dbReference type="EMBL" id="UZAU01000661">
    <property type="status" value="NOT_ANNOTATED_CDS"/>
    <property type="molecule type" value="Genomic_DNA"/>
</dbReference>
<sequence length="280" mass="31796">MEPIEKIKTITVKPAVLASLGERLHWFKGKPRINARPLTHVAKRFHFGKETPRQTVRQKGMFRGEAYALTWSNPGDMIRSYVRQSITIVKAIWVPQDGRLLAAFGRLGHLQRDDSHLTHPHVGNRTNIPPFQGANPHVGNCTNIPPHQGATPHVGNHSNNLPLPVRLDYGIPNGNPRITMFEEQLQQLLNNNKMKEYKSDEEIEPFMPYVLALPYPPEFEMPTTTKYDGTTDPRIHISDFNTLIQAHLVVGDWKCVLFPTTLSGAASSWFKMFKRHCIVS</sequence>
<reference evidence="1" key="2">
    <citation type="submission" date="2021-03" db="UniProtKB">
        <authorList>
            <consortium name="EnsemblPlants"/>
        </authorList>
    </citation>
    <scope>IDENTIFICATION</scope>
</reference>
<dbReference type="AlphaFoldDB" id="A0A803Q253"/>
<evidence type="ECO:0008006" key="3">
    <source>
        <dbReference type="Google" id="ProtNLM"/>
    </source>
</evidence>
<dbReference type="EnsemblPlants" id="evm.model.07.1310">
    <property type="protein sequence ID" value="cds.evm.model.07.1310"/>
    <property type="gene ID" value="evm.TU.07.1310"/>
</dbReference>
<dbReference type="Gramene" id="evm.model.07.1310">
    <property type="protein sequence ID" value="cds.evm.model.07.1310"/>
    <property type="gene ID" value="evm.TU.07.1310"/>
</dbReference>
<accession>A0A803Q253</accession>
<name>A0A803Q253_CANSA</name>
<dbReference type="Proteomes" id="UP000596661">
    <property type="component" value="Chromosome 7"/>
</dbReference>
<keyword evidence="2" id="KW-1185">Reference proteome</keyword>